<organism evidence="2 3">
    <name type="scientific">Triparma retinervis</name>
    <dbReference type="NCBI Taxonomy" id="2557542"/>
    <lineage>
        <taxon>Eukaryota</taxon>
        <taxon>Sar</taxon>
        <taxon>Stramenopiles</taxon>
        <taxon>Ochrophyta</taxon>
        <taxon>Bolidophyceae</taxon>
        <taxon>Parmales</taxon>
        <taxon>Triparmaceae</taxon>
        <taxon>Triparma</taxon>
    </lineage>
</organism>
<accession>A0A9W7ABS6</accession>
<dbReference type="Proteomes" id="UP001165082">
    <property type="component" value="Unassembled WGS sequence"/>
</dbReference>
<keyword evidence="3" id="KW-1185">Reference proteome</keyword>
<evidence type="ECO:0000313" key="3">
    <source>
        <dbReference type="Proteomes" id="UP001165082"/>
    </source>
</evidence>
<evidence type="ECO:0000313" key="2">
    <source>
        <dbReference type="EMBL" id="GMH69786.1"/>
    </source>
</evidence>
<feature type="transmembrane region" description="Helical" evidence="1">
    <location>
        <begin position="50"/>
        <end position="70"/>
    </location>
</feature>
<dbReference type="EMBL" id="BRXZ01001381">
    <property type="protein sequence ID" value="GMH69786.1"/>
    <property type="molecule type" value="Genomic_DNA"/>
</dbReference>
<keyword evidence="1" id="KW-0812">Transmembrane</keyword>
<keyword evidence="1" id="KW-0472">Membrane</keyword>
<evidence type="ECO:0000256" key="1">
    <source>
        <dbReference type="SAM" id="Phobius"/>
    </source>
</evidence>
<gene>
    <name evidence="2" type="ORF">TrRE_jg8178</name>
</gene>
<dbReference type="OrthoDB" id="199977at2759"/>
<comment type="caution">
    <text evidence="2">The sequence shown here is derived from an EMBL/GenBank/DDBJ whole genome shotgun (WGS) entry which is preliminary data.</text>
</comment>
<name>A0A9W7ABS6_9STRA</name>
<reference evidence="2" key="1">
    <citation type="submission" date="2022-07" db="EMBL/GenBank/DDBJ databases">
        <title>Genome analysis of Parmales, a sister group of diatoms, reveals the evolutionary specialization of diatoms from phago-mixotrophs to photoautotrophs.</title>
        <authorList>
            <person name="Ban H."/>
            <person name="Sato S."/>
            <person name="Yoshikawa S."/>
            <person name="Kazumasa Y."/>
            <person name="Nakamura Y."/>
            <person name="Ichinomiya M."/>
            <person name="Saitoh K."/>
            <person name="Sato N."/>
            <person name="Blanc-Mathieu R."/>
            <person name="Endo H."/>
            <person name="Kuwata A."/>
            <person name="Ogata H."/>
        </authorList>
    </citation>
    <scope>NUCLEOTIDE SEQUENCE</scope>
</reference>
<proteinExistence type="predicted"/>
<feature type="transmembrane region" description="Helical" evidence="1">
    <location>
        <begin position="77"/>
        <end position="94"/>
    </location>
</feature>
<feature type="transmembrane region" description="Helical" evidence="1">
    <location>
        <begin position="12"/>
        <end position="30"/>
    </location>
</feature>
<protein>
    <submittedName>
        <fullName evidence="2">Uncharacterized protein</fullName>
    </submittedName>
</protein>
<keyword evidence="1" id="KW-1133">Transmembrane helix</keyword>
<sequence length="145" mass="15412">MPHGDISDSAASFCALTGLVSLFYPQAWFLGVGPIQPMLDDTASPALLSLIQVVGGLLTLLGPVFFVVRWNTLNGKAAMLGCLVASATFAAVGLKMDSWKFVPRGWYLFASAFLVSGLHFGFNANPMLTSAMLLEKEKAKAAKKA</sequence>
<dbReference type="AlphaFoldDB" id="A0A9W7ABS6"/>
<feature type="transmembrane region" description="Helical" evidence="1">
    <location>
        <begin position="106"/>
        <end position="134"/>
    </location>
</feature>